<evidence type="ECO:0000256" key="3">
    <source>
        <dbReference type="ARBA" id="ARBA00022840"/>
    </source>
</evidence>
<dbReference type="RefSeq" id="WP_021801437.1">
    <property type="nucleotide sequence ID" value="NZ_KI273145.1"/>
</dbReference>
<dbReference type="InterPro" id="IPR001482">
    <property type="entry name" value="T2SS/T4SS_dom"/>
</dbReference>
<dbReference type="Pfam" id="PF00437">
    <property type="entry name" value="T2SSE"/>
    <property type="match status" value="1"/>
</dbReference>
<evidence type="ECO:0000313" key="5">
    <source>
        <dbReference type="EMBL" id="ERK30721.1"/>
    </source>
</evidence>
<dbReference type="GO" id="GO:0005524">
    <property type="term" value="F:ATP binding"/>
    <property type="evidence" value="ECO:0007669"/>
    <property type="project" value="UniProtKB-KW"/>
</dbReference>
<evidence type="ECO:0000313" key="6">
    <source>
        <dbReference type="Proteomes" id="UP000016721"/>
    </source>
</evidence>
<organism evidence="5 6">
    <name type="scientific">Clostridium intestinale URNW</name>
    <dbReference type="NCBI Taxonomy" id="1294142"/>
    <lineage>
        <taxon>Bacteria</taxon>
        <taxon>Bacillati</taxon>
        <taxon>Bacillota</taxon>
        <taxon>Clostridia</taxon>
        <taxon>Eubacteriales</taxon>
        <taxon>Clostridiaceae</taxon>
        <taxon>Clostridium</taxon>
    </lineage>
</organism>
<dbReference type="CDD" id="cd01129">
    <property type="entry name" value="PulE-GspE-like"/>
    <property type="match status" value="1"/>
</dbReference>
<evidence type="ECO:0000256" key="2">
    <source>
        <dbReference type="ARBA" id="ARBA00022741"/>
    </source>
</evidence>
<dbReference type="GO" id="GO:0005886">
    <property type="term" value="C:plasma membrane"/>
    <property type="evidence" value="ECO:0007669"/>
    <property type="project" value="TreeGrafter"/>
</dbReference>
<dbReference type="GO" id="GO:0016887">
    <property type="term" value="F:ATP hydrolysis activity"/>
    <property type="evidence" value="ECO:0007669"/>
    <property type="project" value="TreeGrafter"/>
</dbReference>
<dbReference type="InterPro" id="IPR027417">
    <property type="entry name" value="P-loop_NTPase"/>
</dbReference>
<comment type="caution">
    <text evidence="5">The sequence shown here is derived from an EMBL/GenBank/DDBJ whole genome shotgun (WGS) entry which is preliminary data.</text>
</comment>
<sequence>MKNIESISLNLIDITLLNKVPFEICQKYKILPLGRFKGKIYVGMEEIKKEYIRYLEQNLSEVIVPVKIDKENITKLIYDGFGVKIHDRNKYIEENIVSDAIEKKASDIHFEPFEKEVNIRFRVNGSLILCYKITREEYEGVVSRIKVKSNMDIADKLKAQDGKMVYNYNENFLDLRVSSLPTYYGEKIVIRIMYNNEDDKNLESLSFDKRDLEYINKLISMNSGMILINGPTGSGKSTTLYSILKKENSKDLNIMTIEDPVEVLINGINQVNVSRNESGDITFHSGLRSILRQDPDIIMVGEIRDEETAKIAVRAAITGHKVYSTIHTKSSYEVFKRLKEMKVEEYLIVDSIIGVISQRLIKRLCDKCKEEFYVEEDLIKKYKLNNSRYFKKKGCKYCNNTGYSGRVLVYDLLLMNSENREKIRKYLSGSYDFSSDSGHLNKCLEYLEQGVIDFDGFREFVDGDIYEDK</sequence>
<keyword evidence="2" id="KW-0547">Nucleotide-binding</keyword>
<evidence type="ECO:0000259" key="4">
    <source>
        <dbReference type="PROSITE" id="PS00662"/>
    </source>
</evidence>
<dbReference type="PANTHER" id="PTHR30258">
    <property type="entry name" value="TYPE II SECRETION SYSTEM PROTEIN GSPE-RELATED"/>
    <property type="match status" value="1"/>
</dbReference>
<dbReference type="PANTHER" id="PTHR30258:SF1">
    <property type="entry name" value="PROTEIN TRANSPORT PROTEIN HOFB HOMOLOG"/>
    <property type="match status" value="1"/>
</dbReference>
<dbReference type="Proteomes" id="UP000016721">
    <property type="component" value="Unassembled WGS sequence"/>
</dbReference>
<gene>
    <name evidence="5" type="ORF">CINTURNW_1417</name>
</gene>
<dbReference type="SUPFAM" id="SSF52540">
    <property type="entry name" value="P-loop containing nucleoside triphosphate hydrolases"/>
    <property type="match status" value="1"/>
</dbReference>
<keyword evidence="3" id="KW-0067">ATP-binding</keyword>
<reference evidence="5 6" key="1">
    <citation type="journal article" date="2013" name="Genome Announc.">
        <title>Draft Genome Sequence of the Hydrogen- and Ethanol-Producing Bacterium Clostridium intestinale Strain URNW.</title>
        <authorList>
            <person name="Lal S."/>
            <person name="Ramachandran U."/>
            <person name="Zhang X."/>
            <person name="Sparling R."/>
            <person name="Levin D.B."/>
        </authorList>
    </citation>
    <scope>NUCLEOTIDE SEQUENCE [LARGE SCALE GENOMIC DNA]</scope>
    <source>
        <strain evidence="5 6">URNW</strain>
    </source>
</reference>
<dbReference type="PATRIC" id="fig|1294142.3.peg.1430"/>
<dbReference type="Gene3D" id="3.30.450.90">
    <property type="match status" value="1"/>
</dbReference>
<proteinExistence type="inferred from homology"/>
<evidence type="ECO:0000256" key="1">
    <source>
        <dbReference type="ARBA" id="ARBA00006611"/>
    </source>
</evidence>
<comment type="similarity">
    <text evidence="1">Belongs to the GSP E family.</text>
</comment>
<feature type="domain" description="Bacterial type II secretion system protein E" evidence="4">
    <location>
        <begin position="291"/>
        <end position="305"/>
    </location>
</feature>
<dbReference type="EMBL" id="APJA01000012">
    <property type="protein sequence ID" value="ERK30721.1"/>
    <property type="molecule type" value="Genomic_DNA"/>
</dbReference>
<dbReference type="HOGENOM" id="CLU_013446_10_3_9"/>
<accession>U2NPE4</accession>
<dbReference type="STRING" id="1294142.CINTURNW_1417"/>
<protein>
    <submittedName>
        <fullName evidence="5">General secretion pathway protein</fullName>
    </submittedName>
</protein>
<dbReference type="AlphaFoldDB" id="U2NPE4"/>
<keyword evidence="6" id="KW-1185">Reference proteome</keyword>
<name>U2NPE4_9CLOT</name>
<dbReference type="PROSITE" id="PS00662">
    <property type="entry name" value="T2SP_E"/>
    <property type="match status" value="1"/>
</dbReference>
<dbReference type="eggNOG" id="COG2804">
    <property type="taxonomic scope" value="Bacteria"/>
</dbReference>
<dbReference type="Gene3D" id="3.40.50.300">
    <property type="entry name" value="P-loop containing nucleotide triphosphate hydrolases"/>
    <property type="match status" value="1"/>
</dbReference>